<accession>A0A9W8RXM4</accession>
<name>A0A9W8RXM4_9HYPO</name>
<protein>
    <submittedName>
        <fullName evidence="1">Uncharacterized protein</fullName>
    </submittedName>
</protein>
<reference evidence="1" key="1">
    <citation type="submission" date="2022-09" db="EMBL/GenBank/DDBJ databases">
        <title>Fusarium specimens isolated from Avocado Roots.</title>
        <authorList>
            <person name="Stajich J."/>
            <person name="Roper C."/>
            <person name="Heimlech-Rivalta G."/>
        </authorList>
    </citation>
    <scope>NUCLEOTIDE SEQUENCE</scope>
    <source>
        <strain evidence="1">CF00136</strain>
    </source>
</reference>
<dbReference type="AlphaFoldDB" id="A0A9W8RXM4"/>
<organism evidence="1 2">
    <name type="scientific">Fusarium torreyae</name>
    <dbReference type="NCBI Taxonomy" id="1237075"/>
    <lineage>
        <taxon>Eukaryota</taxon>
        <taxon>Fungi</taxon>
        <taxon>Dikarya</taxon>
        <taxon>Ascomycota</taxon>
        <taxon>Pezizomycotina</taxon>
        <taxon>Sordariomycetes</taxon>
        <taxon>Hypocreomycetidae</taxon>
        <taxon>Hypocreales</taxon>
        <taxon>Nectriaceae</taxon>
        <taxon>Fusarium</taxon>
    </lineage>
</organism>
<evidence type="ECO:0000313" key="1">
    <source>
        <dbReference type="EMBL" id="KAJ4256097.1"/>
    </source>
</evidence>
<sequence length="109" mass="12485">MSLLDMVTNLVAKVVHHLPEIDNATVQKLIPKETPAQDTETSGLVGPQSEAAQQMMISAPKKEARRIFGHRLTVRCEVTDRHIPGRDRRALTEERKEVIEWLMNFLYDH</sequence>
<evidence type="ECO:0000313" key="2">
    <source>
        <dbReference type="Proteomes" id="UP001152049"/>
    </source>
</evidence>
<gene>
    <name evidence="1" type="ORF">NW762_009173</name>
</gene>
<dbReference type="EMBL" id="JAOQAZ010000019">
    <property type="protein sequence ID" value="KAJ4256097.1"/>
    <property type="molecule type" value="Genomic_DNA"/>
</dbReference>
<keyword evidence="2" id="KW-1185">Reference proteome</keyword>
<dbReference type="Proteomes" id="UP001152049">
    <property type="component" value="Unassembled WGS sequence"/>
</dbReference>
<comment type="caution">
    <text evidence="1">The sequence shown here is derived from an EMBL/GenBank/DDBJ whole genome shotgun (WGS) entry which is preliminary data.</text>
</comment>
<proteinExistence type="predicted"/>